<proteinExistence type="predicted"/>
<reference evidence="2 3" key="1">
    <citation type="submission" date="2020-05" db="EMBL/GenBank/DDBJ databases">
        <title>Identification and distribution of gene clusters putatively required for synthesis of sphingolipid metabolism inhibitors in phylogenetically diverse species of the filamentous fungus Fusarium.</title>
        <authorList>
            <person name="Kim H.-S."/>
            <person name="Busman M."/>
            <person name="Brown D.W."/>
            <person name="Divon H."/>
            <person name="Uhlig S."/>
            <person name="Proctor R.H."/>
        </authorList>
    </citation>
    <scope>NUCLEOTIDE SEQUENCE [LARGE SCALE GENOMIC DNA]</scope>
    <source>
        <strain evidence="2 3">NRRL 25211</strain>
    </source>
</reference>
<keyword evidence="3" id="KW-1185">Reference proteome</keyword>
<feature type="region of interest" description="Disordered" evidence="1">
    <location>
        <begin position="1"/>
        <end position="86"/>
    </location>
</feature>
<evidence type="ECO:0000313" key="3">
    <source>
        <dbReference type="Proteomes" id="UP000544095"/>
    </source>
</evidence>
<sequence>MSDSDIEMPSYPDTSPPTIQTNSETPRSPRKPDNDTGSPSKKFGKPLKPAPTLCHRPRAATSSSLPYGGGFSTPHHNQQVADFAPPCRVEKRRAAVRGHRRADSFEQYISSTRRLTRRIPSNDEITTVGSVNSLLPHRAQSLAPTSGSVLWDSPPLPRRQVMEQLEHRVEDLQVASQGESAGPRSLEPGSIEACSNRARQINTPRSALEESEEGASPVVPAGHWLDESE</sequence>
<organism evidence="2 3">
    <name type="scientific">Fusarium pseudoanthophilum</name>
    <dbReference type="NCBI Taxonomy" id="48495"/>
    <lineage>
        <taxon>Eukaryota</taxon>
        <taxon>Fungi</taxon>
        <taxon>Dikarya</taxon>
        <taxon>Ascomycota</taxon>
        <taxon>Pezizomycotina</taxon>
        <taxon>Sordariomycetes</taxon>
        <taxon>Hypocreomycetidae</taxon>
        <taxon>Hypocreales</taxon>
        <taxon>Nectriaceae</taxon>
        <taxon>Fusarium</taxon>
        <taxon>Fusarium fujikuroi species complex</taxon>
    </lineage>
</organism>
<protein>
    <submittedName>
        <fullName evidence="2">Uncharacterized protein</fullName>
    </submittedName>
</protein>
<name>A0A8H5KLY7_9HYPO</name>
<feature type="region of interest" description="Disordered" evidence="1">
    <location>
        <begin position="173"/>
        <end position="229"/>
    </location>
</feature>
<comment type="caution">
    <text evidence="2">The sequence shown here is derived from an EMBL/GenBank/DDBJ whole genome shotgun (WGS) entry which is preliminary data.</text>
</comment>
<dbReference type="EMBL" id="JAAOAR010000741">
    <property type="protein sequence ID" value="KAF5574355.1"/>
    <property type="molecule type" value="Genomic_DNA"/>
</dbReference>
<dbReference type="AlphaFoldDB" id="A0A8H5KLY7"/>
<evidence type="ECO:0000313" key="2">
    <source>
        <dbReference type="EMBL" id="KAF5574355.1"/>
    </source>
</evidence>
<evidence type="ECO:0000256" key="1">
    <source>
        <dbReference type="SAM" id="MobiDB-lite"/>
    </source>
</evidence>
<dbReference type="Proteomes" id="UP000544095">
    <property type="component" value="Unassembled WGS sequence"/>
</dbReference>
<accession>A0A8H5KLY7</accession>
<gene>
    <name evidence="2" type="ORF">FPANT_11821</name>
</gene>
<feature type="compositionally biased region" description="Polar residues" evidence="1">
    <location>
        <begin position="12"/>
        <end position="26"/>
    </location>
</feature>